<dbReference type="InterPro" id="IPR029787">
    <property type="entry name" value="Nucleotide_cyclase"/>
</dbReference>
<keyword evidence="6 7" id="KW-0472">Membrane</keyword>
<dbReference type="InterPro" id="IPR050697">
    <property type="entry name" value="Adenylyl/Guanylyl_Cyclase_3/4"/>
</dbReference>
<comment type="subcellular location">
    <subcellularLocation>
        <location evidence="1">Cell membrane</location>
    </subcellularLocation>
</comment>
<dbReference type="AlphaFoldDB" id="A0A1H9BH30"/>
<evidence type="ECO:0000256" key="6">
    <source>
        <dbReference type="ARBA" id="ARBA00023136"/>
    </source>
</evidence>
<feature type="transmembrane region" description="Helical" evidence="7">
    <location>
        <begin position="165"/>
        <end position="187"/>
    </location>
</feature>
<dbReference type="InterPro" id="IPR003660">
    <property type="entry name" value="HAMP_dom"/>
</dbReference>
<protein>
    <submittedName>
        <fullName evidence="10">Adenylate cyclase</fullName>
    </submittedName>
</protein>
<dbReference type="Gene3D" id="6.10.340.10">
    <property type="match status" value="1"/>
</dbReference>
<organism evidence="10 11">
    <name type="scientific">Ectothiorhodospira magna</name>
    <dbReference type="NCBI Taxonomy" id="867345"/>
    <lineage>
        <taxon>Bacteria</taxon>
        <taxon>Pseudomonadati</taxon>
        <taxon>Pseudomonadota</taxon>
        <taxon>Gammaproteobacteria</taxon>
        <taxon>Chromatiales</taxon>
        <taxon>Ectothiorhodospiraceae</taxon>
        <taxon>Ectothiorhodospira</taxon>
    </lineage>
</organism>
<dbReference type="PROSITE" id="PS50885">
    <property type="entry name" value="HAMP"/>
    <property type="match status" value="1"/>
</dbReference>
<comment type="similarity">
    <text evidence="2">Belongs to the Smp family.</text>
</comment>
<dbReference type="SMART" id="SM00304">
    <property type="entry name" value="HAMP"/>
    <property type="match status" value="1"/>
</dbReference>
<dbReference type="GO" id="GO:0004016">
    <property type="term" value="F:adenylate cyclase activity"/>
    <property type="evidence" value="ECO:0007669"/>
    <property type="project" value="UniProtKB-ARBA"/>
</dbReference>
<evidence type="ECO:0000256" key="2">
    <source>
        <dbReference type="ARBA" id="ARBA00005362"/>
    </source>
</evidence>
<dbReference type="InterPro" id="IPR001054">
    <property type="entry name" value="A/G_cyclase"/>
</dbReference>
<evidence type="ECO:0000313" key="11">
    <source>
        <dbReference type="Proteomes" id="UP000199496"/>
    </source>
</evidence>
<dbReference type="RefSeq" id="WP_090205264.1">
    <property type="nucleotide sequence ID" value="NZ_FOFO01000009.1"/>
</dbReference>
<dbReference type="PANTHER" id="PTHR43081">
    <property type="entry name" value="ADENYLATE CYCLASE, TERMINAL-DIFFERENTIATION SPECIFIC-RELATED"/>
    <property type="match status" value="1"/>
</dbReference>
<dbReference type="Pfam" id="PF00672">
    <property type="entry name" value="HAMP"/>
    <property type="match status" value="1"/>
</dbReference>
<dbReference type="CDD" id="cd06225">
    <property type="entry name" value="HAMP"/>
    <property type="match status" value="1"/>
</dbReference>
<evidence type="ECO:0000256" key="5">
    <source>
        <dbReference type="ARBA" id="ARBA00022989"/>
    </source>
</evidence>
<keyword evidence="4 7" id="KW-0812">Transmembrane</keyword>
<evidence type="ECO:0000313" key="10">
    <source>
        <dbReference type="EMBL" id="SEP88276.1"/>
    </source>
</evidence>
<accession>A0A1H9BH30</accession>
<evidence type="ECO:0000259" key="8">
    <source>
        <dbReference type="PROSITE" id="PS50125"/>
    </source>
</evidence>
<dbReference type="Pfam" id="PF10144">
    <property type="entry name" value="SMP_2"/>
    <property type="match status" value="1"/>
</dbReference>
<dbReference type="Proteomes" id="UP000199496">
    <property type="component" value="Unassembled WGS sequence"/>
</dbReference>
<dbReference type="SMART" id="SM00044">
    <property type="entry name" value="CYCc"/>
    <property type="match status" value="1"/>
</dbReference>
<dbReference type="SUPFAM" id="SSF158472">
    <property type="entry name" value="HAMP domain-like"/>
    <property type="match status" value="1"/>
</dbReference>
<dbReference type="SUPFAM" id="SSF55073">
    <property type="entry name" value="Nucleotide cyclase"/>
    <property type="match status" value="1"/>
</dbReference>
<reference evidence="10 11" key="1">
    <citation type="submission" date="2016-10" db="EMBL/GenBank/DDBJ databases">
        <authorList>
            <person name="de Groot N.N."/>
        </authorList>
    </citation>
    <scope>NUCLEOTIDE SEQUENCE [LARGE SCALE GENOMIC DNA]</scope>
    <source>
        <strain evidence="10 11">B7-7</strain>
    </source>
</reference>
<evidence type="ECO:0000256" key="4">
    <source>
        <dbReference type="ARBA" id="ARBA00022692"/>
    </source>
</evidence>
<dbReference type="GO" id="GO:0035556">
    <property type="term" value="P:intracellular signal transduction"/>
    <property type="evidence" value="ECO:0007669"/>
    <property type="project" value="InterPro"/>
</dbReference>
<feature type="domain" description="HAMP" evidence="9">
    <location>
        <begin position="189"/>
        <end position="241"/>
    </location>
</feature>
<feature type="domain" description="Guanylate cyclase" evidence="8">
    <location>
        <begin position="275"/>
        <end position="406"/>
    </location>
</feature>
<evidence type="ECO:0000256" key="7">
    <source>
        <dbReference type="SAM" id="Phobius"/>
    </source>
</evidence>
<dbReference type="PROSITE" id="PS50125">
    <property type="entry name" value="GUANYLATE_CYCLASE_2"/>
    <property type="match status" value="1"/>
</dbReference>
<dbReference type="PANTHER" id="PTHR43081:SF1">
    <property type="entry name" value="ADENYLATE CYCLASE, TERMINAL-DIFFERENTIATION SPECIFIC"/>
    <property type="match status" value="1"/>
</dbReference>
<keyword evidence="5 7" id="KW-1133">Transmembrane helix</keyword>
<dbReference type="GO" id="GO:0009190">
    <property type="term" value="P:cyclic nucleotide biosynthetic process"/>
    <property type="evidence" value="ECO:0007669"/>
    <property type="project" value="InterPro"/>
</dbReference>
<evidence type="ECO:0000259" key="9">
    <source>
        <dbReference type="PROSITE" id="PS50885"/>
    </source>
</evidence>
<keyword evidence="11" id="KW-1185">Reference proteome</keyword>
<evidence type="ECO:0000256" key="3">
    <source>
        <dbReference type="ARBA" id="ARBA00022475"/>
    </source>
</evidence>
<dbReference type="InterPro" id="IPR019305">
    <property type="entry name" value="Uncharacterised_Smp"/>
</dbReference>
<proteinExistence type="inferred from homology"/>
<evidence type="ECO:0000256" key="1">
    <source>
        <dbReference type="ARBA" id="ARBA00004236"/>
    </source>
</evidence>
<dbReference type="GO" id="GO:0005886">
    <property type="term" value="C:plasma membrane"/>
    <property type="evidence" value="ECO:0007669"/>
    <property type="project" value="UniProtKB-SubCell"/>
</dbReference>
<name>A0A1H9BH30_9GAMM</name>
<keyword evidence="3" id="KW-1003">Cell membrane</keyword>
<feature type="transmembrane region" description="Helical" evidence="7">
    <location>
        <begin position="26"/>
        <end position="46"/>
    </location>
</feature>
<dbReference type="Gene3D" id="3.30.70.1230">
    <property type="entry name" value="Nucleotide cyclase"/>
    <property type="match status" value="1"/>
</dbReference>
<dbReference type="CDD" id="cd07302">
    <property type="entry name" value="CHD"/>
    <property type="match status" value="1"/>
</dbReference>
<dbReference type="OrthoDB" id="9806704at2"/>
<dbReference type="STRING" id="867345.SAMN05421693_10919"/>
<dbReference type="Pfam" id="PF00211">
    <property type="entry name" value="Guanylate_cyc"/>
    <property type="match status" value="1"/>
</dbReference>
<gene>
    <name evidence="10" type="ORF">SAMN05421693_10919</name>
</gene>
<dbReference type="EMBL" id="FOFO01000009">
    <property type="protein sequence ID" value="SEP88276.1"/>
    <property type="molecule type" value="Genomic_DNA"/>
</dbReference>
<sequence>MASPLVRLRRHIIAALPSHLPVAYKLGLSISLLMVGGVALLGLVIINQQSRLLHEQLDSFGRTMVEQLAESSKELVLTNDSLALNALIMNLASSRVVMGAAVYDRDGRALARAGLVPEQLNIPSTPNLPPQVSGHAGPIHFQDLRLGTALVTLNPKKQDDAVRHAITAIALSTLVIGLLAGMAAFLMGRHLSRPIDRLMQATGAIGAGDYRFRLRHRRRDEIGQLMTAFNRMAQGLQEKSQMEGALNRYVSVGVARKIMSNLDRLELGGHQVEASVLFADIAGFTSLSEQMPPDQVARLLNTHFTHISRIAQSYRGTIDKFLGDGVMVVFGVTEEDPDHRFHAVACGIMLQQLMHRLNQKQPASPCPVRFRVGINSGLMLAGNMGSEDRMQYTVVGDAVNLAARLMASGAPGQVIVPATLLAAPEVARRVQARPHGNLMLRGREAPVYSYVVDQMTAPYQADMEHRLQALLEAIGA</sequence>